<evidence type="ECO:0000256" key="1">
    <source>
        <dbReference type="SAM" id="MobiDB-lite"/>
    </source>
</evidence>
<feature type="region of interest" description="Disordered" evidence="1">
    <location>
        <begin position="151"/>
        <end position="192"/>
    </location>
</feature>
<gene>
    <name evidence="3" type="ORF">CDD80_6834</name>
</gene>
<feature type="compositionally biased region" description="Basic and acidic residues" evidence="1">
    <location>
        <begin position="231"/>
        <end position="245"/>
    </location>
</feature>
<keyword evidence="2" id="KW-1133">Transmembrane helix</keyword>
<name>A0A2C5YQX7_9HYPO</name>
<dbReference type="EMBL" id="NJES01000787">
    <property type="protein sequence ID" value="PHH69311.1"/>
    <property type="molecule type" value="Genomic_DNA"/>
</dbReference>
<dbReference type="Proteomes" id="UP000226431">
    <property type="component" value="Unassembled WGS sequence"/>
</dbReference>
<dbReference type="PANTHER" id="PTHR40625">
    <property type="entry name" value="GTP-BINDING PROTEIN ESDC-RELATED"/>
    <property type="match status" value="1"/>
</dbReference>
<dbReference type="PANTHER" id="PTHR40625:SF1">
    <property type="entry name" value="AMP-ACTIVATED PROTEIN KINASE GLYCOGEN-BINDING DOMAIN-CONTAINING PROTEIN"/>
    <property type="match status" value="1"/>
</dbReference>
<feature type="compositionally biased region" description="Low complexity" evidence="1">
    <location>
        <begin position="173"/>
        <end position="187"/>
    </location>
</feature>
<keyword evidence="2" id="KW-0812">Transmembrane</keyword>
<evidence type="ECO:0000313" key="4">
    <source>
        <dbReference type="Proteomes" id="UP000226431"/>
    </source>
</evidence>
<proteinExistence type="predicted"/>
<feature type="region of interest" description="Disordered" evidence="1">
    <location>
        <begin position="224"/>
        <end position="265"/>
    </location>
</feature>
<evidence type="ECO:0000313" key="3">
    <source>
        <dbReference type="EMBL" id="PHH69311.1"/>
    </source>
</evidence>
<organism evidence="3 4">
    <name type="scientific">Ophiocordyceps camponoti-rufipedis</name>
    <dbReference type="NCBI Taxonomy" id="2004952"/>
    <lineage>
        <taxon>Eukaryota</taxon>
        <taxon>Fungi</taxon>
        <taxon>Dikarya</taxon>
        <taxon>Ascomycota</taxon>
        <taxon>Pezizomycotina</taxon>
        <taxon>Sordariomycetes</taxon>
        <taxon>Hypocreomycetidae</taxon>
        <taxon>Hypocreales</taxon>
        <taxon>Ophiocordycipitaceae</taxon>
        <taxon>Ophiocordyceps</taxon>
    </lineage>
</organism>
<dbReference type="OrthoDB" id="5422351at2759"/>
<keyword evidence="4" id="KW-1185">Reference proteome</keyword>
<keyword evidence="2" id="KW-0472">Membrane</keyword>
<reference evidence="3 4" key="1">
    <citation type="submission" date="2017-06" db="EMBL/GenBank/DDBJ databases">
        <title>Ant-infecting Ophiocordyceps genomes reveal a high diversity of potential behavioral manipulation genes and a possible major role for enterotoxins.</title>
        <authorList>
            <person name="De Bekker C."/>
            <person name="Evans H.C."/>
            <person name="Brachmann A."/>
            <person name="Hughes D.P."/>
        </authorList>
    </citation>
    <scope>NUCLEOTIDE SEQUENCE [LARGE SCALE GENOMIC DNA]</scope>
    <source>
        <strain evidence="3 4">Map16</strain>
    </source>
</reference>
<evidence type="ECO:0000256" key="2">
    <source>
        <dbReference type="SAM" id="Phobius"/>
    </source>
</evidence>
<accession>A0A2C5YQX7</accession>
<dbReference type="AlphaFoldDB" id="A0A2C5YQX7"/>
<comment type="caution">
    <text evidence="3">The sequence shown here is derived from an EMBL/GenBank/DDBJ whole genome shotgun (WGS) entry which is preliminary data.</text>
</comment>
<sequence length="454" mass="49373">MDPTTTLITFLLQTDPSVQSVNLIGSWDGFSAWYAMKPDVRRGRGQWRGCYSFKDIICDDESAVARRHGGLKMGATYYYYVSFLSVILASYAVADSVFGQYEVDGSLETHDPAEPCTTACPYLPGQTVNTLSVPVERSERHRSASLNSLHADGFKTMNPDAKFDTPCPPDAPPAAEAAASRRLASAPGLPRARIPAPPTSWVRFFSRKLSSRSLDDAFCSLSDAGGSIAPRARDESPESPRRLASEDVNPTRFDSTRPPPSMFIPEDIAEEADDDDLDDYDDDSFATSPLADRQPYATYRCPPPIRRYASTDAMANASSYTLRAAPPPMAGAPLARIDAGSRQMRWSMSATSQSMEEDPPSFYDSYDDDDVMSSTDGDNFSHVPLPRLSSGGRAFKVYSLPSDEAKANGTSLRWPRLLARSDSTAAAANLLGADTGLDDLVSELGWMVDVIGSK</sequence>
<protein>
    <submittedName>
        <fullName evidence="3">Uncharacterized protein</fullName>
    </submittedName>
</protein>
<dbReference type="STRING" id="2004952.A0A2C5YQX7"/>
<feature type="transmembrane region" description="Helical" evidence="2">
    <location>
        <begin position="77"/>
        <end position="94"/>
    </location>
</feature>